<accession>A0A7D4TM34</accession>
<keyword evidence="5" id="KW-1185">Reference proteome</keyword>
<evidence type="ECO:0000256" key="1">
    <source>
        <dbReference type="SAM" id="Coils"/>
    </source>
</evidence>
<dbReference type="NCBIfam" id="NF033551">
    <property type="entry name" value="transpos_IS1182"/>
    <property type="match status" value="1"/>
</dbReference>
<dbReference type="EMBL" id="CP054139">
    <property type="protein sequence ID" value="QKJ28794.1"/>
    <property type="molecule type" value="Genomic_DNA"/>
</dbReference>
<proteinExistence type="predicted"/>
<name>A0A7D4TM34_9SPHI</name>
<dbReference type="AlphaFoldDB" id="A0A7D4TM34"/>
<dbReference type="InterPro" id="IPR025668">
    <property type="entry name" value="Tnp_DDE_dom"/>
</dbReference>
<dbReference type="RefSeq" id="WP_173413493.1">
    <property type="nucleotide sequence ID" value="NZ_CP054139.1"/>
</dbReference>
<feature type="domain" description="Transposase DDE" evidence="3">
    <location>
        <begin position="385"/>
        <end position="508"/>
    </location>
</feature>
<dbReference type="Pfam" id="PF05598">
    <property type="entry name" value="DUF772"/>
    <property type="match status" value="1"/>
</dbReference>
<dbReference type="PANTHER" id="PTHR33408:SF2">
    <property type="entry name" value="TRANSPOSASE DDE DOMAIN-CONTAINING PROTEIN"/>
    <property type="match status" value="1"/>
</dbReference>
<feature type="coiled-coil region" evidence="1">
    <location>
        <begin position="435"/>
        <end position="462"/>
    </location>
</feature>
<organism evidence="4 5">
    <name type="scientific">Mucilaginibacter mali</name>
    <dbReference type="NCBI Taxonomy" id="2740462"/>
    <lineage>
        <taxon>Bacteria</taxon>
        <taxon>Pseudomonadati</taxon>
        <taxon>Bacteroidota</taxon>
        <taxon>Sphingobacteriia</taxon>
        <taxon>Sphingobacteriales</taxon>
        <taxon>Sphingobacteriaceae</taxon>
        <taxon>Mucilaginibacter</taxon>
    </lineage>
</organism>
<dbReference type="Pfam" id="PF13751">
    <property type="entry name" value="DDE_Tnp_1_6"/>
    <property type="match status" value="1"/>
</dbReference>
<dbReference type="InterPro" id="IPR047629">
    <property type="entry name" value="IS1182_transpos"/>
</dbReference>
<sequence>MSSKRPVFKPYQQRQLMAIPPTLDELVPASHPVRVVNDVIDRLYLEPLLKAYHIRGSSSYHPQMLLKVLVYGYVTNTYSSRKLAAACRESVYLMWLSSMNYPDHNTINRFRGVRLKHALRDVFEDVVKLLAEEGLLSIEEVNTDGTKIEANANRYTFVWKKAIQTNKEKMKKQLSEIWDYAQSVAKEEDRLPDPPDFTVIDSEKVNAAVDKLNEKLSSREDVSKQVKSKLRYISKHYPQAIARYGQQEALLGERNSYSKTDTDATFMRMKEDHMKNGQLKPGYNVQISTSNQFIVNYTIHSNTTDTNTLSAHLAQHEVSFGKAPQVLTADAGYGSEENYTRLEQKGTIAFVKYGMFDKEQNENHNNKHPFAANKLFYNQEKDCYICPMGQQMNFIGTSKRKTSTEFEQTVKRYQAVNCANCPLNGICHKSKGNRIIEINENLNRLKQKAHELLNSEEGIQRRKKRCFDVEPVFGNIKQNHGFKRFMLRGKEKVEIEWGLVAIAQNLRKKAA</sequence>
<evidence type="ECO:0000313" key="4">
    <source>
        <dbReference type="EMBL" id="QKJ28794.1"/>
    </source>
</evidence>
<gene>
    <name evidence="4" type="ORF">HQ865_03135</name>
</gene>
<dbReference type="InterPro" id="IPR008490">
    <property type="entry name" value="Transposase_InsH_N"/>
</dbReference>
<dbReference type="PANTHER" id="PTHR33408">
    <property type="entry name" value="TRANSPOSASE"/>
    <property type="match status" value="1"/>
</dbReference>
<keyword evidence="1" id="KW-0175">Coiled coil</keyword>
<evidence type="ECO:0000259" key="3">
    <source>
        <dbReference type="Pfam" id="PF13751"/>
    </source>
</evidence>
<dbReference type="Proteomes" id="UP000505355">
    <property type="component" value="Chromosome"/>
</dbReference>
<evidence type="ECO:0000313" key="5">
    <source>
        <dbReference type="Proteomes" id="UP000505355"/>
    </source>
</evidence>
<protein>
    <submittedName>
        <fullName evidence="4">IS1182 family transposase</fullName>
    </submittedName>
</protein>
<dbReference type="KEGG" id="mmab:HQ865_03135"/>
<feature type="domain" description="Transposase InsH N-terminal" evidence="2">
    <location>
        <begin position="22"/>
        <end position="111"/>
    </location>
</feature>
<reference evidence="4 5" key="1">
    <citation type="submission" date="2020-05" db="EMBL/GenBank/DDBJ databases">
        <title>Mucilaginibacter mali sp. nov.</title>
        <authorList>
            <person name="Kim H.S."/>
            <person name="Lee K.C."/>
            <person name="Suh M.K."/>
            <person name="Kim J.-S."/>
            <person name="Han K.-I."/>
            <person name="Eom M.K."/>
            <person name="Shin Y.K."/>
            <person name="Lee J.-S."/>
        </authorList>
    </citation>
    <scope>NUCLEOTIDE SEQUENCE [LARGE SCALE GENOMIC DNA]</scope>
    <source>
        <strain evidence="4 5">G2-14</strain>
    </source>
</reference>
<evidence type="ECO:0000259" key="2">
    <source>
        <dbReference type="Pfam" id="PF05598"/>
    </source>
</evidence>